<evidence type="ECO:0000313" key="1">
    <source>
        <dbReference type="EMBL" id="SVA60194.1"/>
    </source>
</evidence>
<dbReference type="EMBL" id="UINC01014048">
    <property type="protein sequence ID" value="SVA60194.1"/>
    <property type="molecule type" value="Genomic_DNA"/>
</dbReference>
<feature type="non-terminal residue" evidence="1">
    <location>
        <position position="79"/>
    </location>
</feature>
<dbReference type="AlphaFoldDB" id="A0A381X638"/>
<gene>
    <name evidence="1" type="ORF">METZ01_LOCUS113048</name>
</gene>
<name>A0A381X638_9ZZZZ</name>
<proteinExistence type="predicted"/>
<reference evidence="1" key="1">
    <citation type="submission" date="2018-05" db="EMBL/GenBank/DDBJ databases">
        <authorList>
            <person name="Lanie J.A."/>
            <person name="Ng W.-L."/>
            <person name="Kazmierczak K.M."/>
            <person name="Andrzejewski T.M."/>
            <person name="Davidsen T.M."/>
            <person name="Wayne K.J."/>
            <person name="Tettelin H."/>
            <person name="Glass J.I."/>
            <person name="Rusch D."/>
            <person name="Podicherti R."/>
            <person name="Tsui H.-C.T."/>
            <person name="Winkler M.E."/>
        </authorList>
    </citation>
    <scope>NUCLEOTIDE SEQUENCE</scope>
</reference>
<sequence>MKKMIGTKVRRTIAGQLAFATAMIFSLSGNMMAQQVQTISAPSIDDVTYGVAPFSVSATSTSGLSVSYGVAGPASVDTD</sequence>
<protein>
    <submittedName>
        <fullName evidence="1">Uncharacterized protein</fullName>
    </submittedName>
</protein>
<organism evidence="1">
    <name type="scientific">marine metagenome</name>
    <dbReference type="NCBI Taxonomy" id="408172"/>
    <lineage>
        <taxon>unclassified sequences</taxon>
        <taxon>metagenomes</taxon>
        <taxon>ecological metagenomes</taxon>
    </lineage>
</organism>
<accession>A0A381X638</accession>